<reference evidence="2" key="1">
    <citation type="submission" date="2018-05" db="EMBL/GenBank/DDBJ databases">
        <authorList>
            <person name="Lanie J.A."/>
            <person name="Ng W.-L."/>
            <person name="Kazmierczak K.M."/>
            <person name="Andrzejewski T.M."/>
            <person name="Davidsen T.M."/>
            <person name="Wayne K.J."/>
            <person name="Tettelin H."/>
            <person name="Glass J.I."/>
            <person name="Rusch D."/>
            <person name="Podicherti R."/>
            <person name="Tsui H.-C.T."/>
            <person name="Winkler M.E."/>
        </authorList>
    </citation>
    <scope>NUCLEOTIDE SEQUENCE</scope>
</reference>
<feature type="transmembrane region" description="Helical" evidence="1">
    <location>
        <begin position="221"/>
        <end position="239"/>
    </location>
</feature>
<name>A0A382NJD7_9ZZZZ</name>
<evidence type="ECO:0000313" key="2">
    <source>
        <dbReference type="EMBL" id="SVC61216.1"/>
    </source>
</evidence>
<dbReference type="EMBL" id="UINC01100846">
    <property type="protein sequence ID" value="SVC61216.1"/>
    <property type="molecule type" value="Genomic_DNA"/>
</dbReference>
<feature type="transmembrane region" description="Helical" evidence="1">
    <location>
        <begin position="21"/>
        <end position="43"/>
    </location>
</feature>
<sequence length="260" mass="29049">MDGGRLAVCYKPGSGLRWGLISSWVLSAVFVLLVPEIATAHGFGQRYDLPIPLPFWVFGAGATILLSFVLVAVFVRGTEGSFRYPRVNLFRWPVFQILSHRAVLFAIRIGGVIALGAAVTAGFWGDPSPYKNLSPVLVWVIWWVGVVYACALIADLWSLMNPFRTLFAWAETIVSRWLGGRHLSFERPYPKAMEMWPAVVGLVVFFWAELLWPGGSTPQNLAIAITLYGLFTWIGMVFYGREVWLQNADPFSVVFGVFAR</sequence>
<dbReference type="AlphaFoldDB" id="A0A382NJD7"/>
<keyword evidence="1" id="KW-0812">Transmembrane</keyword>
<gene>
    <name evidence="2" type="ORF">METZ01_LOCUS314070</name>
</gene>
<feature type="transmembrane region" description="Helical" evidence="1">
    <location>
        <begin position="102"/>
        <end position="124"/>
    </location>
</feature>
<protein>
    <submittedName>
        <fullName evidence="2">Uncharacterized protein</fullName>
    </submittedName>
</protein>
<feature type="transmembrane region" description="Helical" evidence="1">
    <location>
        <begin position="55"/>
        <end position="75"/>
    </location>
</feature>
<keyword evidence="1" id="KW-1133">Transmembrane helix</keyword>
<accession>A0A382NJD7</accession>
<keyword evidence="1" id="KW-0472">Membrane</keyword>
<evidence type="ECO:0000256" key="1">
    <source>
        <dbReference type="SAM" id="Phobius"/>
    </source>
</evidence>
<proteinExistence type="predicted"/>
<organism evidence="2">
    <name type="scientific">marine metagenome</name>
    <dbReference type="NCBI Taxonomy" id="408172"/>
    <lineage>
        <taxon>unclassified sequences</taxon>
        <taxon>metagenomes</taxon>
        <taxon>ecological metagenomes</taxon>
    </lineage>
</organism>
<feature type="transmembrane region" description="Helical" evidence="1">
    <location>
        <begin position="195"/>
        <end position="215"/>
    </location>
</feature>
<feature type="non-terminal residue" evidence="2">
    <location>
        <position position="260"/>
    </location>
</feature>
<feature type="transmembrane region" description="Helical" evidence="1">
    <location>
        <begin position="136"/>
        <end position="157"/>
    </location>
</feature>